<dbReference type="InterPro" id="IPR058240">
    <property type="entry name" value="rSAM_sf"/>
</dbReference>
<gene>
    <name evidence="2" type="ORF">H8699_05190</name>
</gene>
<dbReference type="Proteomes" id="UP000654279">
    <property type="component" value="Unassembled WGS sequence"/>
</dbReference>
<dbReference type="SUPFAM" id="SSF102114">
    <property type="entry name" value="Radical SAM enzymes"/>
    <property type="match status" value="1"/>
</dbReference>
<keyword evidence="3" id="KW-1185">Reference proteome</keyword>
<proteinExistence type="predicted"/>
<dbReference type="InterPro" id="IPR007549">
    <property type="entry name" value="DUF512"/>
</dbReference>
<organism evidence="2 3">
    <name type="scientific">Luoshenia tenuis</name>
    <dbReference type="NCBI Taxonomy" id="2763654"/>
    <lineage>
        <taxon>Bacteria</taxon>
        <taxon>Bacillati</taxon>
        <taxon>Bacillota</taxon>
        <taxon>Clostridia</taxon>
        <taxon>Christensenellales</taxon>
        <taxon>Christensenellaceae</taxon>
        <taxon>Luoshenia</taxon>
    </lineage>
</organism>
<dbReference type="Pfam" id="PF19238">
    <property type="entry name" value="Radical_SAM_2"/>
    <property type="match status" value="1"/>
</dbReference>
<dbReference type="Pfam" id="PF17820">
    <property type="entry name" value="PDZ_6"/>
    <property type="match status" value="1"/>
</dbReference>
<dbReference type="Gene3D" id="2.30.42.10">
    <property type="match status" value="1"/>
</dbReference>
<reference evidence="2" key="1">
    <citation type="submission" date="2020-08" db="EMBL/GenBank/DDBJ databases">
        <title>Genome public.</title>
        <authorList>
            <person name="Liu C."/>
            <person name="Sun Q."/>
        </authorList>
    </citation>
    <scope>NUCLEOTIDE SEQUENCE</scope>
    <source>
        <strain evidence="2">NSJ-44</strain>
    </source>
</reference>
<dbReference type="EMBL" id="JACRSO010000002">
    <property type="protein sequence ID" value="MBC8528822.1"/>
    <property type="molecule type" value="Genomic_DNA"/>
</dbReference>
<evidence type="ECO:0000313" key="3">
    <source>
        <dbReference type="Proteomes" id="UP000654279"/>
    </source>
</evidence>
<sequence length="436" mass="48103">MNHTIIRVLPGSIAEEIGLERGDALVSINGQPIVDRIDYEYFIAEDALVLQILTKDGQQVEVEIEKDPEEHMGLVFENELMDHMHKCANHCLFCFVDQLPEAARDSLHFKDDDWRLSFLMGNYITLTNVTEREFERILARRPSPMFISVHATDPAVRCHMLGHRQGGKLMDRLCRMAQAGIYFHTQVVFCPGINDAAVLDRTIDELSALYPHCASLAVVPVGLTGHREGLTPLQPVGAMEAEALILQVAAWQEKLLSKLGTRFVFAADEFYTKADHPLPPGEAYEGYPQIENGVGLVRQFQDEFREALAAHPEGIRQICACSVVTGCSAAPYIAELCDIINSKAAAVRVFPVVNRFFGPSVTVAGLVTGQDILHTLKGAQLGEKVLLPRCMLRSGESVFLDDTPLADLQAALQVPVEVVDVDGAAFFSALQRKTVL</sequence>
<comment type="caution">
    <text evidence="2">The sequence shown here is derived from an EMBL/GenBank/DDBJ whole genome shotgun (WGS) entry which is preliminary data.</text>
</comment>
<accession>A0A926CZY0</accession>
<dbReference type="PROSITE" id="PS50106">
    <property type="entry name" value="PDZ"/>
    <property type="match status" value="1"/>
</dbReference>
<dbReference type="SUPFAM" id="SSF50156">
    <property type="entry name" value="PDZ domain-like"/>
    <property type="match status" value="1"/>
</dbReference>
<dbReference type="InterPro" id="IPR045375">
    <property type="entry name" value="Put_radical_SAM-like_N"/>
</dbReference>
<dbReference type="InterPro" id="IPR036034">
    <property type="entry name" value="PDZ_sf"/>
</dbReference>
<feature type="domain" description="PDZ" evidence="1">
    <location>
        <begin position="1"/>
        <end position="68"/>
    </location>
</feature>
<evidence type="ECO:0000313" key="2">
    <source>
        <dbReference type="EMBL" id="MBC8528822.1"/>
    </source>
</evidence>
<name>A0A926CZY0_9FIRM</name>
<dbReference type="InterPro" id="IPR041489">
    <property type="entry name" value="PDZ_6"/>
</dbReference>
<evidence type="ECO:0000259" key="1">
    <source>
        <dbReference type="PROSITE" id="PS50106"/>
    </source>
</evidence>
<dbReference type="Pfam" id="PF04459">
    <property type="entry name" value="DUF512"/>
    <property type="match status" value="1"/>
</dbReference>
<dbReference type="InterPro" id="IPR001478">
    <property type="entry name" value="PDZ"/>
</dbReference>
<dbReference type="AlphaFoldDB" id="A0A926CZY0"/>
<protein>
    <submittedName>
        <fullName evidence="2">DUF512 domain-containing protein</fullName>
    </submittedName>
</protein>
<dbReference type="RefSeq" id="WP_249284780.1">
    <property type="nucleotide sequence ID" value="NZ_JACRSO010000002.1"/>
</dbReference>